<dbReference type="SUPFAM" id="SSF53807">
    <property type="entry name" value="Helical backbone' metal receptor"/>
    <property type="match status" value="1"/>
</dbReference>
<dbReference type="Proteomes" id="UP000063234">
    <property type="component" value="Chromosome"/>
</dbReference>
<evidence type="ECO:0000259" key="2">
    <source>
        <dbReference type="PROSITE" id="PS50983"/>
    </source>
</evidence>
<dbReference type="PANTHER" id="PTHR30535:SF34">
    <property type="entry name" value="MOLYBDATE-BINDING PROTEIN MOLA"/>
    <property type="match status" value="1"/>
</dbReference>
<reference evidence="4" key="1">
    <citation type="journal article" date="2018" name="Science">
        <title>A primordial and reversible TCA cycle in a facultatively chemolithoautotrophic thermophile.</title>
        <authorList>
            <person name="Nunoura T."/>
            <person name="Chikaraishi Y."/>
            <person name="Izaki R."/>
            <person name="Suwa T."/>
            <person name="Sato T."/>
            <person name="Harada T."/>
            <person name="Mori K."/>
            <person name="Kato Y."/>
            <person name="Miyazaki M."/>
            <person name="Shimamura S."/>
            <person name="Yanagawa K."/>
            <person name="Shuto A."/>
            <person name="Ohkouchi N."/>
            <person name="Fujita N."/>
            <person name="Takaki Y."/>
            <person name="Atomi H."/>
            <person name="Takai K."/>
        </authorList>
    </citation>
    <scope>NUCLEOTIDE SEQUENCE [LARGE SCALE GENOMIC DNA]</scope>
    <source>
        <strain evidence="4">DSM 17441 / JCM 13301 / NBRC 103674 / ABI70S6</strain>
    </source>
</reference>
<dbReference type="InterPro" id="IPR050902">
    <property type="entry name" value="ABC_Transporter_SBP"/>
</dbReference>
<dbReference type="InterPro" id="IPR002491">
    <property type="entry name" value="ABC_transptr_periplasmic_BD"/>
</dbReference>
<evidence type="ECO:0000313" key="3">
    <source>
        <dbReference type="EMBL" id="BAT70941.1"/>
    </source>
</evidence>
<dbReference type="AlphaFoldDB" id="A0A0S3QRL6"/>
<dbReference type="GO" id="GO:0071281">
    <property type="term" value="P:cellular response to iron ion"/>
    <property type="evidence" value="ECO:0007669"/>
    <property type="project" value="TreeGrafter"/>
</dbReference>
<keyword evidence="4" id="KW-1185">Reference proteome</keyword>
<dbReference type="STRING" id="1298851.TST_0131"/>
<dbReference type="KEGG" id="ttk:TST_0131"/>
<protein>
    <submittedName>
        <fullName evidence="3">Iron complex transport system substrate-binding protein</fullName>
    </submittedName>
</protein>
<dbReference type="EMBL" id="AP013035">
    <property type="protein sequence ID" value="BAT70941.1"/>
    <property type="molecule type" value="Genomic_DNA"/>
</dbReference>
<keyword evidence="1" id="KW-0732">Signal</keyword>
<evidence type="ECO:0000256" key="1">
    <source>
        <dbReference type="ARBA" id="ARBA00022729"/>
    </source>
</evidence>
<dbReference type="PANTHER" id="PTHR30535">
    <property type="entry name" value="VITAMIN B12-BINDING PROTEIN"/>
    <property type="match status" value="1"/>
</dbReference>
<proteinExistence type="predicted"/>
<organism evidence="3 4">
    <name type="scientific">Thermosulfidibacter takaii (strain DSM 17441 / JCM 13301 / NBRC 103674 / ABI70S6)</name>
    <dbReference type="NCBI Taxonomy" id="1298851"/>
    <lineage>
        <taxon>Bacteria</taxon>
        <taxon>Pseudomonadati</taxon>
        <taxon>Thermosulfidibacterota</taxon>
        <taxon>Thermosulfidibacteria</taxon>
        <taxon>Thermosulfidibacterales</taxon>
        <taxon>Thermosulfidibacteraceae</taxon>
    </lineage>
</organism>
<dbReference type="InterPro" id="IPR054828">
    <property type="entry name" value="Vit_B12_bind_prot"/>
</dbReference>
<name>A0A0S3QRL6_THET7</name>
<dbReference type="Pfam" id="PF01497">
    <property type="entry name" value="Peripla_BP_2"/>
    <property type="match status" value="1"/>
</dbReference>
<gene>
    <name evidence="3" type="ORF">TST_0131</name>
</gene>
<accession>A0A0S3QRL6</accession>
<dbReference type="NCBIfam" id="NF038402">
    <property type="entry name" value="TroA_like"/>
    <property type="match status" value="1"/>
</dbReference>
<sequence length="260" mass="29637">MILLFIGGRPSYSGEGKVYRRIVVLSPAAADILHHLKAVELVVGKTKNIELFPKAVKVGTHVRPNVELVASLHPDLIIAASERFFSRRLADKVGASFYLYNPTTLEGILLHIQKLAKILGKEEEGWRLVKHLKAKLDQVKFPQKRPRVVYEVSQRPYLLAGKKNIVVDVVERAGGFYLLRASRKFVRLSCERVRFLRPDFYIYQVGPMNPSPVSPDKRRCLKELNFKVLKVNELGFARANTKSFDNVLLLNKLFMEWAGE</sequence>
<dbReference type="PROSITE" id="PS50983">
    <property type="entry name" value="FE_B12_PBP"/>
    <property type="match status" value="1"/>
</dbReference>
<dbReference type="Gene3D" id="3.40.50.1980">
    <property type="entry name" value="Nitrogenase molybdenum iron protein domain"/>
    <property type="match status" value="2"/>
</dbReference>
<feature type="domain" description="Fe/B12 periplasmic-binding" evidence="2">
    <location>
        <begin position="21"/>
        <end position="260"/>
    </location>
</feature>
<evidence type="ECO:0000313" key="4">
    <source>
        <dbReference type="Proteomes" id="UP000063234"/>
    </source>
</evidence>